<gene>
    <name evidence="2" type="ORF">J2Z17_004354</name>
</gene>
<evidence type="ECO:0000313" key="3">
    <source>
        <dbReference type="Proteomes" id="UP000759443"/>
    </source>
</evidence>
<comment type="caution">
    <text evidence="2">The sequence shown here is derived from an EMBL/GenBank/DDBJ whole genome shotgun (WGS) entry which is preliminary data.</text>
</comment>
<dbReference type="EMBL" id="JAGGJU010000013">
    <property type="protein sequence ID" value="MBP1852895.1"/>
    <property type="molecule type" value="Genomic_DNA"/>
</dbReference>
<protein>
    <recommendedName>
        <fullName evidence="1">LysM domain-containing protein</fullName>
    </recommendedName>
</protein>
<organism evidence="2 3">
    <name type="scientific">Rhizobium halophytocola</name>
    <dbReference type="NCBI Taxonomy" id="735519"/>
    <lineage>
        <taxon>Bacteria</taxon>
        <taxon>Pseudomonadati</taxon>
        <taxon>Pseudomonadota</taxon>
        <taxon>Alphaproteobacteria</taxon>
        <taxon>Hyphomicrobiales</taxon>
        <taxon>Rhizobiaceae</taxon>
        <taxon>Rhizobium/Agrobacterium group</taxon>
        <taxon>Rhizobium</taxon>
    </lineage>
</organism>
<keyword evidence="3" id="KW-1185">Reference proteome</keyword>
<name>A0ABS4E4M9_9HYPH</name>
<feature type="domain" description="LysM" evidence="1">
    <location>
        <begin position="39"/>
        <end position="77"/>
    </location>
</feature>
<evidence type="ECO:0000259" key="1">
    <source>
        <dbReference type="Pfam" id="PF01476"/>
    </source>
</evidence>
<sequence length="231" mass="24660">MRLALTTTVWPALGFIMLGVIPATATQQGCKAVERLNGGENIEQLADRCGISVDALLRANDASSPDRLEEREVIAVPQDRLGKDWLERARGAVVDAGRQVTEAATAAGRSVSDYLKDQPDLNQEVLSFGERLGLPGVASGPTTGPRLEVVVQDEEKLEVSASGLPGNTDVIFGWLSDGVVEPLEKLATDSQGHLDATAQRPTALAHDNRVMFVVETADKRLRLAADPVSGR</sequence>
<accession>A0ABS4E4M9</accession>
<dbReference type="InterPro" id="IPR018392">
    <property type="entry name" value="LysM"/>
</dbReference>
<reference evidence="2 3" key="1">
    <citation type="submission" date="2021-03" db="EMBL/GenBank/DDBJ databases">
        <title>Genomic Encyclopedia of Type Strains, Phase IV (KMG-IV): sequencing the most valuable type-strain genomes for metagenomic binning, comparative biology and taxonomic classification.</title>
        <authorList>
            <person name="Goeker M."/>
        </authorList>
    </citation>
    <scope>NUCLEOTIDE SEQUENCE [LARGE SCALE GENOMIC DNA]</scope>
    <source>
        <strain evidence="2 3">DSM 21600</strain>
    </source>
</reference>
<dbReference type="Proteomes" id="UP000759443">
    <property type="component" value="Unassembled WGS sequence"/>
</dbReference>
<dbReference type="RefSeq" id="WP_209948117.1">
    <property type="nucleotide sequence ID" value="NZ_JAGGJU010000013.1"/>
</dbReference>
<evidence type="ECO:0000313" key="2">
    <source>
        <dbReference type="EMBL" id="MBP1852895.1"/>
    </source>
</evidence>
<proteinExistence type="predicted"/>
<dbReference type="Pfam" id="PF01476">
    <property type="entry name" value="LysM"/>
    <property type="match status" value="1"/>
</dbReference>